<organism evidence="1 2">
    <name type="scientific">Sorangium cellulosum</name>
    <name type="common">Polyangium cellulosum</name>
    <dbReference type="NCBI Taxonomy" id="56"/>
    <lineage>
        <taxon>Bacteria</taxon>
        <taxon>Pseudomonadati</taxon>
        <taxon>Myxococcota</taxon>
        <taxon>Polyangia</taxon>
        <taxon>Polyangiales</taxon>
        <taxon>Polyangiaceae</taxon>
        <taxon>Sorangium</taxon>
    </lineage>
</organism>
<name>A0A2L0EP31_SORCE</name>
<accession>A0A2L0EP31</accession>
<reference evidence="1 2" key="1">
    <citation type="submission" date="2015-09" db="EMBL/GenBank/DDBJ databases">
        <title>Sorangium comparison.</title>
        <authorList>
            <person name="Zaburannyi N."/>
            <person name="Bunk B."/>
            <person name="Overmann J."/>
            <person name="Mueller R."/>
        </authorList>
    </citation>
    <scope>NUCLEOTIDE SEQUENCE [LARGE SCALE GENOMIC DNA]</scope>
    <source>
        <strain evidence="1 2">So ce26</strain>
    </source>
</reference>
<dbReference type="EMBL" id="CP012673">
    <property type="protein sequence ID" value="AUX41035.1"/>
    <property type="molecule type" value="Genomic_DNA"/>
</dbReference>
<proteinExistence type="predicted"/>
<evidence type="ECO:0000313" key="1">
    <source>
        <dbReference type="EMBL" id="AUX41035.1"/>
    </source>
</evidence>
<dbReference type="AlphaFoldDB" id="A0A2L0EP31"/>
<dbReference type="Proteomes" id="UP000238348">
    <property type="component" value="Chromosome"/>
</dbReference>
<evidence type="ECO:0000313" key="2">
    <source>
        <dbReference type="Proteomes" id="UP000238348"/>
    </source>
</evidence>
<gene>
    <name evidence="1" type="ORF">SOCE26_024400</name>
</gene>
<sequence length="120" mass="13581">MSRCRVHGRHRMRLRRELMHFVILEELTPLAKRITPLLADTSQLFDGALRRGERVLLQCRFAASWGHLTAFFAGSWGHPKRRRMGPPARGRDPVFCRVMGPASEVFCSLMGPARDAAVGI</sequence>
<protein>
    <submittedName>
        <fullName evidence="1">Uncharacterized protein</fullName>
    </submittedName>
</protein>